<sequence length="573" mass="65260">MPTMKAFNVLVLGPSGVGKSTWINSISNYFKHKTFEDALKRNPECVIPTSFQIGDDNFQLHTVRVGIPNENENLTLAQSTTQKPQVYVFRHKDFVINFIDVPGIGDTHGIFRDNSNVKAILDTVSLFDDLHAICILLKATDTCMTTEYQYCLNELLMHLHKKAVNNIFFVFTNSRGSNFVPGNGLTVLNAYLKQLEQIKQIKITLSKDNIHCIDNDAFRFQCAYSTIPAFKNQDPSPYKASWKASQSATTKLFQAMSKLDPHKVVDTLSINQARAMIISLIQPLAAITSIIQANAANYDTNFDDIVKRLEQNLSINEYDLVIEELQYPRTVCTAKKCIGIEKVNGEVTTFYKQICHRQCYLKNIPIKTFPENGLKFCTAMRRTENCQKCACSWRDHMHVDFNQKRILRPSKFSCELAKIGKITKENAADSVKRQMEALKTEQKTVSETMVKFASFLKKNCIFEYNNVFEERIQLEIRNSETAAEFGGRKGDIDRLRAILADYVDMKRKMEAILQTSDGLSTVIDSSDVLRNGLFALPLYGEAIKKLYDKNLTTNVKRNEVNSFKYYDIDLAPF</sequence>
<evidence type="ECO:0000313" key="2">
    <source>
        <dbReference type="WBParaSite" id="JU765_v2.g5613.t1"/>
    </source>
</evidence>
<proteinExistence type="predicted"/>
<name>A0AC34RDH8_9BILA</name>
<dbReference type="WBParaSite" id="JU765_v2.g5613.t1">
    <property type="protein sequence ID" value="JU765_v2.g5613.t1"/>
    <property type="gene ID" value="JU765_v2.g5613"/>
</dbReference>
<reference evidence="2" key="1">
    <citation type="submission" date="2022-11" db="UniProtKB">
        <authorList>
            <consortium name="WormBaseParasite"/>
        </authorList>
    </citation>
    <scope>IDENTIFICATION</scope>
</reference>
<protein>
    <submittedName>
        <fullName evidence="2">G domain-containing protein</fullName>
    </submittedName>
</protein>
<accession>A0AC34RDH8</accession>
<dbReference type="Proteomes" id="UP000887576">
    <property type="component" value="Unplaced"/>
</dbReference>
<organism evidence="1 2">
    <name type="scientific">Panagrolaimus sp. JU765</name>
    <dbReference type="NCBI Taxonomy" id="591449"/>
    <lineage>
        <taxon>Eukaryota</taxon>
        <taxon>Metazoa</taxon>
        <taxon>Ecdysozoa</taxon>
        <taxon>Nematoda</taxon>
        <taxon>Chromadorea</taxon>
        <taxon>Rhabditida</taxon>
        <taxon>Tylenchina</taxon>
        <taxon>Panagrolaimomorpha</taxon>
        <taxon>Panagrolaimoidea</taxon>
        <taxon>Panagrolaimidae</taxon>
        <taxon>Panagrolaimus</taxon>
    </lineage>
</organism>
<evidence type="ECO:0000313" key="1">
    <source>
        <dbReference type="Proteomes" id="UP000887576"/>
    </source>
</evidence>